<protein>
    <recommendedName>
        <fullName evidence="1">SEA domain-containing protein</fullName>
    </recommendedName>
</protein>
<evidence type="ECO:0000313" key="2">
    <source>
        <dbReference type="EMBL" id="PAV78900.1"/>
    </source>
</evidence>
<sequence>MTIYAYLPSNIILLEETAPVDKMEKPIEVLVDQDSIPEKIEGVGMSTGSRSAAAGQALSGYVPSYTSNRNTGEAYMARRGWVIGGGSDDSNVYASSTVNPIVGTLIPPLIQPTQLTIQPIITQATIPPIILPPTVTLQPQLSDNHIFNCEFRILRQANAAYDQKSSSNFQTAFQMVRTALVTVISQSALQPQAPIFVLEDLRNRNDDLEVIFRLTFPPSSTIDATTIRNVFRSNVYQMQARLGGNVQIDPSSILINQIS</sequence>
<evidence type="ECO:0000313" key="3">
    <source>
        <dbReference type="Proteomes" id="UP000218231"/>
    </source>
</evidence>
<organism evidence="2 3">
    <name type="scientific">Diploscapter pachys</name>
    <dbReference type="NCBI Taxonomy" id="2018661"/>
    <lineage>
        <taxon>Eukaryota</taxon>
        <taxon>Metazoa</taxon>
        <taxon>Ecdysozoa</taxon>
        <taxon>Nematoda</taxon>
        <taxon>Chromadorea</taxon>
        <taxon>Rhabditida</taxon>
        <taxon>Rhabditina</taxon>
        <taxon>Rhabditomorpha</taxon>
        <taxon>Rhabditoidea</taxon>
        <taxon>Rhabditidae</taxon>
        <taxon>Diploscapter</taxon>
    </lineage>
</organism>
<dbReference type="EMBL" id="LIAE01007496">
    <property type="protein sequence ID" value="PAV78900.1"/>
    <property type="molecule type" value="Genomic_DNA"/>
</dbReference>
<evidence type="ECO:0000259" key="1">
    <source>
        <dbReference type="PROSITE" id="PS50024"/>
    </source>
</evidence>
<dbReference type="Pfam" id="PF01390">
    <property type="entry name" value="SEA"/>
    <property type="match status" value="1"/>
</dbReference>
<feature type="domain" description="SEA" evidence="1">
    <location>
        <begin position="143"/>
        <end position="259"/>
    </location>
</feature>
<dbReference type="OrthoDB" id="5801522at2759"/>
<gene>
    <name evidence="2" type="ORF">WR25_13206</name>
</gene>
<comment type="caution">
    <text evidence="2">The sequence shown here is derived from an EMBL/GenBank/DDBJ whole genome shotgun (WGS) entry which is preliminary data.</text>
</comment>
<keyword evidence="3" id="KW-1185">Reference proteome</keyword>
<dbReference type="SUPFAM" id="SSF82671">
    <property type="entry name" value="SEA domain"/>
    <property type="match status" value="1"/>
</dbReference>
<dbReference type="PROSITE" id="PS50024">
    <property type="entry name" value="SEA"/>
    <property type="match status" value="1"/>
</dbReference>
<dbReference type="InterPro" id="IPR036364">
    <property type="entry name" value="SEA_dom_sf"/>
</dbReference>
<accession>A0A2A2KYB4</accession>
<reference evidence="2 3" key="1">
    <citation type="journal article" date="2017" name="Curr. Biol.">
        <title>Genome architecture and evolution of a unichromosomal asexual nematode.</title>
        <authorList>
            <person name="Fradin H."/>
            <person name="Zegar C."/>
            <person name="Gutwein M."/>
            <person name="Lucas J."/>
            <person name="Kovtun M."/>
            <person name="Corcoran D."/>
            <person name="Baugh L.R."/>
            <person name="Kiontke K."/>
            <person name="Gunsalus K."/>
            <person name="Fitch D.H."/>
            <person name="Piano F."/>
        </authorList>
    </citation>
    <scope>NUCLEOTIDE SEQUENCE [LARGE SCALE GENOMIC DNA]</scope>
    <source>
        <strain evidence="2">PF1309</strain>
    </source>
</reference>
<name>A0A2A2KYB4_9BILA</name>
<dbReference type="InterPro" id="IPR000082">
    <property type="entry name" value="SEA_dom"/>
</dbReference>
<dbReference type="AlphaFoldDB" id="A0A2A2KYB4"/>
<dbReference type="Proteomes" id="UP000218231">
    <property type="component" value="Unassembled WGS sequence"/>
</dbReference>
<proteinExistence type="predicted"/>